<dbReference type="OrthoDB" id="26282at2759"/>
<dbReference type="HOGENOM" id="CLU_007630_0_0_1"/>
<sequence length="802" mass="91530">MSLHDSGSTSRSAAQVEQPAASKSPFESMQDRLREDRYDAEAWQSLVTLAEQSGDLEKIKEAYEGLLEVYPNTASTEIAYLNHHLTPPLFPTAEALFSRFLRPSPWVELWKFYLVYVRRVNSNAADPNNRNTIKKSYEFALNHIGYDKDSGEIWKDYIDFLKEGEARTTWDGQQKMDSLRSVYHRAVVIPLENVEVLWRELDAFENGLNKITAKKFLADLSPSYMTARTALRDLRRLLSPIEPASSTSSDTLQQRLPPRPTWTRDSDRTLAQAWKTYLKWEESNPLDIEDQQTLHTRISGAYKKAVSRMRFFPEIWYMAFHWNNSIGKTDEATSLLKQGMEANRSSFLLHFAFAELQEGQKNTAEVHTAFDSLLATLHTQLDKLDEALKNEVEAAQKSPPSNGEPIDTDAPAKAITEKWEKEIEDHKKELGVVWIMLMRFARRAEGLRPARSVFAKARKDKYCPWEVYEAAALMEYHCTKAADVATKIFEIGLKSFGEDAEFVLRYMSFLITINDASNAHALFERVIGNFTPEKARPLWERWARYEYQYGDLAASQKMEKRFAEVYSNDPPIKRFAARFSYLNVDAIASRDLGFAYRSNGTPGAQNQNQNQNQSQSQSQSQNQNQNQSQHQHQPPTAPASNANYTPPVNVNPKRAASPEPSRRRRDPSPPPHKRFKPSSPPPRERERERESRWDGPPAGRRVLSPRRDHPTPPRRENIRDEDKSVGGVPGMIAWFIGTLPAPSAFDGPKFRTDDLMELFRHGNIPLPSSGPPPRARSPPPRAGRPPPDYGPYQGPPGRGRRY</sequence>
<feature type="compositionally biased region" description="Low complexity" evidence="4">
    <location>
        <begin position="605"/>
        <end position="633"/>
    </location>
</feature>
<evidence type="ECO:0000259" key="5">
    <source>
        <dbReference type="Pfam" id="PF05843"/>
    </source>
</evidence>
<feature type="region of interest" description="Disordered" evidence="4">
    <location>
        <begin position="242"/>
        <end position="264"/>
    </location>
</feature>
<evidence type="ECO:0000256" key="2">
    <source>
        <dbReference type="ARBA" id="ARBA00023242"/>
    </source>
</evidence>
<keyword evidence="3" id="KW-0507">mRNA processing</keyword>
<feature type="compositionally biased region" description="Polar residues" evidence="4">
    <location>
        <begin position="638"/>
        <end position="648"/>
    </location>
</feature>
<feature type="compositionally biased region" description="Basic and acidic residues" evidence="4">
    <location>
        <begin position="682"/>
        <end position="693"/>
    </location>
</feature>
<dbReference type="STRING" id="930990.A0A067N0J3"/>
<feature type="compositionally biased region" description="Basic and acidic residues" evidence="4">
    <location>
        <begin position="705"/>
        <end position="724"/>
    </location>
</feature>
<dbReference type="PANTHER" id="PTHR19980">
    <property type="entry name" value="RNA CLEAVAGE STIMULATION FACTOR"/>
    <property type="match status" value="1"/>
</dbReference>
<feature type="compositionally biased region" description="Polar residues" evidence="4">
    <location>
        <begin position="1"/>
        <end position="15"/>
    </location>
</feature>
<feature type="region of interest" description="Disordered" evidence="4">
    <location>
        <begin position="761"/>
        <end position="802"/>
    </location>
</feature>
<dbReference type="GO" id="GO:0005737">
    <property type="term" value="C:cytoplasm"/>
    <property type="evidence" value="ECO:0007669"/>
    <property type="project" value="UniProtKB-SubCell"/>
</dbReference>
<dbReference type="AlphaFoldDB" id="A0A067N0J3"/>
<evidence type="ECO:0000313" key="7">
    <source>
        <dbReference type="Proteomes" id="UP000027195"/>
    </source>
</evidence>
<dbReference type="GO" id="GO:0005634">
    <property type="term" value="C:nucleus"/>
    <property type="evidence" value="ECO:0007669"/>
    <property type="project" value="UniProtKB-SubCell"/>
</dbReference>
<dbReference type="InterPro" id="IPR008847">
    <property type="entry name" value="Suf"/>
</dbReference>
<feature type="compositionally biased region" description="Pro residues" evidence="4">
    <location>
        <begin position="768"/>
        <end position="789"/>
    </location>
</feature>
<dbReference type="Gene3D" id="1.25.40.1040">
    <property type="match status" value="1"/>
</dbReference>
<accession>A0A067N0J3</accession>
<organism evidence="6 7">
    <name type="scientific">Botryobasidium botryosum (strain FD-172 SS1)</name>
    <dbReference type="NCBI Taxonomy" id="930990"/>
    <lineage>
        <taxon>Eukaryota</taxon>
        <taxon>Fungi</taxon>
        <taxon>Dikarya</taxon>
        <taxon>Basidiomycota</taxon>
        <taxon>Agaricomycotina</taxon>
        <taxon>Agaricomycetes</taxon>
        <taxon>Cantharellales</taxon>
        <taxon>Botryobasidiaceae</taxon>
        <taxon>Botryobasidium</taxon>
    </lineage>
</organism>
<keyword evidence="7" id="KW-1185">Reference proteome</keyword>
<comment type="subcellular location">
    <subcellularLocation>
        <location evidence="3">Nucleus</location>
    </subcellularLocation>
    <subcellularLocation>
        <location evidence="3">Cytoplasm</location>
    </subcellularLocation>
    <text evidence="3">Nucleus and/or cytoplasm.</text>
</comment>
<dbReference type="SMART" id="SM00386">
    <property type="entry name" value="HAT"/>
    <property type="match status" value="6"/>
</dbReference>
<dbReference type="Proteomes" id="UP000027195">
    <property type="component" value="Unassembled WGS sequence"/>
</dbReference>
<proteinExistence type="predicted"/>
<evidence type="ECO:0000313" key="6">
    <source>
        <dbReference type="EMBL" id="KDQ20470.1"/>
    </source>
</evidence>
<protein>
    <recommendedName>
        <fullName evidence="3">mRNA 3'-end-processing protein RNA14</fullName>
    </recommendedName>
</protein>
<feature type="domain" description="Suppressor of forked" evidence="5">
    <location>
        <begin position="27"/>
        <end position="592"/>
    </location>
</feature>
<dbReference type="Pfam" id="PF05843">
    <property type="entry name" value="Suf"/>
    <property type="match status" value="1"/>
</dbReference>
<dbReference type="SUPFAM" id="SSF48452">
    <property type="entry name" value="TPR-like"/>
    <property type="match status" value="2"/>
</dbReference>
<dbReference type="InterPro" id="IPR011990">
    <property type="entry name" value="TPR-like_helical_dom_sf"/>
</dbReference>
<name>A0A067N0J3_BOTB1</name>
<dbReference type="InterPro" id="IPR003107">
    <property type="entry name" value="HAT"/>
</dbReference>
<dbReference type="FunCoup" id="A0A067N0J3">
    <property type="interactions" value="874"/>
</dbReference>
<evidence type="ECO:0000256" key="1">
    <source>
        <dbReference type="ARBA" id="ARBA00022737"/>
    </source>
</evidence>
<gene>
    <name evidence="6" type="ORF">BOTBODRAFT_100538</name>
</gene>
<keyword evidence="1" id="KW-0677">Repeat</keyword>
<dbReference type="PANTHER" id="PTHR19980:SF0">
    <property type="entry name" value="CLEAVAGE STIMULATION FACTOR SUBUNIT 3"/>
    <property type="match status" value="1"/>
</dbReference>
<dbReference type="InterPro" id="IPR045243">
    <property type="entry name" value="Rna14-like"/>
</dbReference>
<evidence type="ECO:0000256" key="3">
    <source>
        <dbReference type="RuleBase" id="RU369035"/>
    </source>
</evidence>
<dbReference type="GO" id="GO:0180010">
    <property type="term" value="P:co-transcriptional mRNA 3'-end processing, cleavage and polyadenylation pathway"/>
    <property type="evidence" value="ECO:0007669"/>
    <property type="project" value="UniProtKB-UniRule"/>
</dbReference>
<keyword evidence="2 3" id="KW-0539">Nucleus</keyword>
<dbReference type="GO" id="GO:0003729">
    <property type="term" value="F:mRNA binding"/>
    <property type="evidence" value="ECO:0007669"/>
    <property type="project" value="TreeGrafter"/>
</dbReference>
<feature type="region of interest" description="Disordered" evidence="4">
    <location>
        <begin position="1"/>
        <end position="31"/>
    </location>
</feature>
<comment type="function">
    <text evidence="3">Component of the cleavage factor IA (CFIA) complex, which is involved in the endonucleolytic cleavage during polyadenylation-dependent pre-mRNA 3'-end formation.</text>
</comment>
<feature type="region of interest" description="Disordered" evidence="4">
    <location>
        <begin position="598"/>
        <end position="727"/>
    </location>
</feature>
<feature type="compositionally biased region" description="Polar residues" evidence="4">
    <location>
        <begin position="244"/>
        <end position="254"/>
    </location>
</feature>
<reference evidence="7" key="1">
    <citation type="journal article" date="2014" name="Proc. Natl. Acad. Sci. U.S.A.">
        <title>Extensive sampling of basidiomycete genomes demonstrates inadequacy of the white-rot/brown-rot paradigm for wood decay fungi.</title>
        <authorList>
            <person name="Riley R."/>
            <person name="Salamov A.A."/>
            <person name="Brown D.W."/>
            <person name="Nagy L.G."/>
            <person name="Floudas D."/>
            <person name="Held B.W."/>
            <person name="Levasseur A."/>
            <person name="Lombard V."/>
            <person name="Morin E."/>
            <person name="Otillar R."/>
            <person name="Lindquist E.A."/>
            <person name="Sun H."/>
            <person name="LaButti K.M."/>
            <person name="Schmutz J."/>
            <person name="Jabbour D."/>
            <person name="Luo H."/>
            <person name="Baker S.E."/>
            <person name="Pisabarro A.G."/>
            <person name="Walton J.D."/>
            <person name="Blanchette R.A."/>
            <person name="Henrissat B."/>
            <person name="Martin F."/>
            <person name="Cullen D."/>
            <person name="Hibbett D.S."/>
            <person name="Grigoriev I.V."/>
        </authorList>
    </citation>
    <scope>NUCLEOTIDE SEQUENCE [LARGE SCALE GENOMIC DNA]</scope>
    <source>
        <strain evidence="7">FD-172 SS1</strain>
    </source>
</reference>
<keyword evidence="3" id="KW-0963">Cytoplasm</keyword>
<dbReference type="InParanoid" id="A0A067N0J3"/>
<evidence type="ECO:0000256" key="4">
    <source>
        <dbReference type="SAM" id="MobiDB-lite"/>
    </source>
</evidence>
<dbReference type="EMBL" id="KL198017">
    <property type="protein sequence ID" value="KDQ20470.1"/>
    <property type="molecule type" value="Genomic_DNA"/>
</dbReference>